<comment type="similarity">
    <text evidence="1">Belongs to the short-chain dehydrogenases/reductases (SDR) family.</text>
</comment>
<dbReference type="CDD" id="cd11731">
    <property type="entry name" value="Lin1944_like_SDR_c"/>
    <property type="match status" value="1"/>
</dbReference>
<dbReference type="InterPro" id="IPR002347">
    <property type="entry name" value="SDR_fam"/>
</dbReference>
<name>A0A2S5DE55_9NEIS</name>
<evidence type="ECO:0000313" key="3">
    <source>
        <dbReference type="EMBL" id="POZ61319.1"/>
    </source>
</evidence>
<gene>
    <name evidence="3" type="ORF">C2I19_14290</name>
</gene>
<dbReference type="PANTHER" id="PTHR43477">
    <property type="entry name" value="DIHYDROANTICAPSIN 7-DEHYDROGENASE"/>
    <property type="match status" value="1"/>
</dbReference>
<sequence>MTEEKPHMKILLVGANGTIGRAVRQALSRHHILAAGRDSGELRVDMSQPDSIRALFERTGNVDAIVSAAGLLHLGPLAEMTTEQFRIGLDSKLMGQVNLALIGQHFLNAGGSITLTSGMGNEIPLRHGSNACAVNAAIEGFTRGAAVELAAGLRINAVCPSVLQESWEPLQSYFPGFEAVPATRVARAYQRSVEGVETGQVFKVW</sequence>
<dbReference type="NCBIfam" id="NF005754">
    <property type="entry name" value="PRK07578.1"/>
    <property type="match status" value="1"/>
</dbReference>
<accession>A0A2S5DE55</accession>
<reference evidence="4" key="1">
    <citation type="submission" date="2018-02" db="EMBL/GenBank/DDBJ databases">
        <authorList>
            <person name="O'Hara-Hanley K."/>
            <person name="Soby S."/>
        </authorList>
    </citation>
    <scope>NUCLEOTIDE SEQUENCE [LARGE SCALE GENOMIC DNA]</scope>
    <source>
        <strain evidence="4">MWU14-2602</strain>
    </source>
</reference>
<dbReference type="EMBL" id="PQWB01000062">
    <property type="protein sequence ID" value="POZ61319.1"/>
    <property type="molecule type" value="Genomic_DNA"/>
</dbReference>
<dbReference type="GO" id="GO:0016491">
    <property type="term" value="F:oxidoreductase activity"/>
    <property type="evidence" value="ECO:0007669"/>
    <property type="project" value="UniProtKB-KW"/>
</dbReference>
<keyword evidence="2" id="KW-0560">Oxidoreductase</keyword>
<organism evidence="3 4">
    <name type="scientific">Chromobacterium alticapitis</name>
    <dbReference type="NCBI Taxonomy" id="2073169"/>
    <lineage>
        <taxon>Bacteria</taxon>
        <taxon>Pseudomonadati</taxon>
        <taxon>Pseudomonadota</taxon>
        <taxon>Betaproteobacteria</taxon>
        <taxon>Neisseriales</taxon>
        <taxon>Chromobacteriaceae</taxon>
        <taxon>Chromobacterium</taxon>
    </lineage>
</organism>
<evidence type="ECO:0000313" key="4">
    <source>
        <dbReference type="Proteomes" id="UP000237082"/>
    </source>
</evidence>
<dbReference type="SUPFAM" id="SSF51735">
    <property type="entry name" value="NAD(P)-binding Rossmann-fold domains"/>
    <property type="match status" value="1"/>
</dbReference>
<dbReference type="InterPro" id="IPR036291">
    <property type="entry name" value="NAD(P)-bd_dom_sf"/>
</dbReference>
<evidence type="ECO:0000256" key="2">
    <source>
        <dbReference type="ARBA" id="ARBA00023002"/>
    </source>
</evidence>
<keyword evidence="4" id="KW-1185">Reference proteome</keyword>
<dbReference type="InterPro" id="IPR051122">
    <property type="entry name" value="SDR_DHRS6-like"/>
</dbReference>
<evidence type="ECO:0000256" key="1">
    <source>
        <dbReference type="ARBA" id="ARBA00006484"/>
    </source>
</evidence>
<dbReference type="Pfam" id="PF13561">
    <property type="entry name" value="adh_short_C2"/>
    <property type="match status" value="1"/>
</dbReference>
<dbReference type="AlphaFoldDB" id="A0A2S5DE55"/>
<proteinExistence type="inferred from homology"/>
<dbReference type="PRINTS" id="PR00081">
    <property type="entry name" value="GDHRDH"/>
</dbReference>
<protein>
    <submittedName>
        <fullName evidence="3">Short chain dehydrogenase</fullName>
    </submittedName>
</protein>
<comment type="caution">
    <text evidence="3">The sequence shown here is derived from an EMBL/GenBank/DDBJ whole genome shotgun (WGS) entry which is preliminary data.</text>
</comment>
<dbReference type="PANTHER" id="PTHR43477:SF1">
    <property type="entry name" value="DIHYDROANTICAPSIN 7-DEHYDROGENASE"/>
    <property type="match status" value="1"/>
</dbReference>
<dbReference type="Proteomes" id="UP000237082">
    <property type="component" value="Unassembled WGS sequence"/>
</dbReference>
<dbReference type="OrthoDB" id="9787486at2"/>
<dbReference type="Gene3D" id="3.40.50.720">
    <property type="entry name" value="NAD(P)-binding Rossmann-like Domain"/>
    <property type="match status" value="1"/>
</dbReference>